<dbReference type="HAMAP" id="MF_01341">
    <property type="entry name" value="Ribosomal_uL15"/>
    <property type="match status" value="1"/>
</dbReference>
<evidence type="ECO:0000256" key="6">
    <source>
        <dbReference type="SAM" id="MobiDB-lite"/>
    </source>
</evidence>
<comment type="subunit">
    <text evidence="4">Part of the 50S ribosomal subunit.</text>
</comment>
<dbReference type="InterPro" id="IPR005749">
    <property type="entry name" value="Ribosomal_uL15_bac-type"/>
</dbReference>
<sequence>MKLNELQPSVPRKDRKRVGRGMSSGTGKTSGKGHNGQKSRSGSGSSLRAGFEGGQMPLIRRVPKRGFSNFRFKKDFAIIDLDILNLFEAGTEVSPIMLVEAGLIKNVKSGIKLLGSGTLDKNVSVIVNKVSASAQAAVEANGGTVTVHAVKTFKDVAGNTDKHANKTK</sequence>
<keyword evidence="4" id="KW-0699">rRNA-binding</keyword>
<dbReference type="PROSITE" id="PS00475">
    <property type="entry name" value="RIBOSOMAL_L15"/>
    <property type="match status" value="1"/>
</dbReference>
<evidence type="ECO:0000256" key="5">
    <source>
        <dbReference type="RuleBase" id="RU003888"/>
    </source>
</evidence>
<keyword evidence="2 4" id="KW-0689">Ribosomal protein</keyword>
<dbReference type="NCBIfam" id="TIGR01071">
    <property type="entry name" value="rplO_bact"/>
    <property type="match status" value="1"/>
</dbReference>
<dbReference type="Pfam" id="PF00828">
    <property type="entry name" value="Ribosomal_L27A"/>
    <property type="match status" value="1"/>
</dbReference>
<feature type="compositionally biased region" description="Gly residues" evidence="6">
    <location>
        <begin position="22"/>
        <end position="34"/>
    </location>
</feature>
<evidence type="ECO:0000256" key="4">
    <source>
        <dbReference type="HAMAP-Rule" id="MF_01341"/>
    </source>
</evidence>
<evidence type="ECO:0000313" key="8">
    <source>
        <dbReference type="EMBL" id="REI41244.1"/>
    </source>
</evidence>
<evidence type="ECO:0000256" key="2">
    <source>
        <dbReference type="ARBA" id="ARBA00022980"/>
    </source>
</evidence>
<keyword evidence="3 4" id="KW-0687">Ribonucleoprotein</keyword>
<gene>
    <name evidence="4" type="primary">rplO</name>
    <name evidence="8" type="ORF">DYH56_07355</name>
</gene>
<feature type="domain" description="Large ribosomal subunit protein uL15/eL18" evidence="7">
    <location>
        <begin position="80"/>
        <end position="146"/>
    </location>
</feature>
<comment type="caution">
    <text evidence="8">The sequence shown here is derived from an EMBL/GenBank/DDBJ whole genome shotgun (WGS) entry which is preliminary data.</text>
</comment>
<feature type="region of interest" description="Disordered" evidence="6">
    <location>
        <begin position="1"/>
        <end position="51"/>
    </location>
</feature>
<protein>
    <recommendedName>
        <fullName evidence="4">Large ribosomal subunit protein uL15</fullName>
    </recommendedName>
</protein>
<name>A0ABX9KGX5_9FUSO</name>
<dbReference type="InterPro" id="IPR001196">
    <property type="entry name" value="Ribosomal_uL15_CS"/>
</dbReference>
<keyword evidence="4" id="KW-0694">RNA-binding</keyword>
<keyword evidence="9" id="KW-1185">Reference proteome</keyword>
<evidence type="ECO:0000256" key="3">
    <source>
        <dbReference type="ARBA" id="ARBA00023274"/>
    </source>
</evidence>
<dbReference type="PANTHER" id="PTHR12934:SF11">
    <property type="entry name" value="LARGE RIBOSOMAL SUBUNIT PROTEIN UL15M"/>
    <property type="match status" value="1"/>
</dbReference>
<dbReference type="InterPro" id="IPR036227">
    <property type="entry name" value="Ribosomal_uL15/eL18_sf"/>
</dbReference>
<dbReference type="InterPro" id="IPR021131">
    <property type="entry name" value="Ribosomal_uL15/eL18"/>
</dbReference>
<dbReference type="PANTHER" id="PTHR12934">
    <property type="entry name" value="50S RIBOSOMAL PROTEIN L15"/>
    <property type="match status" value="1"/>
</dbReference>
<dbReference type="SUPFAM" id="SSF52080">
    <property type="entry name" value="Ribosomal proteins L15p and L18e"/>
    <property type="match status" value="1"/>
</dbReference>
<dbReference type="Gene3D" id="3.100.10.10">
    <property type="match status" value="1"/>
</dbReference>
<dbReference type="InterPro" id="IPR030878">
    <property type="entry name" value="Ribosomal_uL15"/>
</dbReference>
<comment type="similarity">
    <text evidence="1 4 5">Belongs to the universal ribosomal protein uL15 family.</text>
</comment>
<organism evidence="8 9">
    <name type="scientific">Psychrilyobacter piezotolerans</name>
    <dbReference type="NCBI Taxonomy" id="2293438"/>
    <lineage>
        <taxon>Bacteria</taxon>
        <taxon>Fusobacteriati</taxon>
        <taxon>Fusobacteriota</taxon>
        <taxon>Fusobacteriia</taxon>
        <taxon>Fusobacteriales</taxon>
        <taxon>Fusobacteriaceae</taxon>
        <taxon>Psychrilyobacter</taxon>
    </lineage>
</organism>
<evidence type="ECO:0000313" key="9">
    <source>
        <dbReference type="Proteomes" id="UP000263486"/>
    </source>
</evidence>
<dbReference type="Proteomes" id="UP000263486">
    <property type="component" value="Unassembled WGS sequence"/>
</dbReference>
<feature type="compositionally biased region" description="Low complexity" evidence="6">
    <location>
        <begin position="39"/>
        <end position="48"/>
    </location>
</feature>
<dbReference type="GO" id="GO:0005840">
    <property type="term" value="C:ribosome"/>
    <property type="evidence" value="ECO:0007669"/>
    <property type="project" value="UniProtKB-KW"/>
</dbReference>
<evidence type="ECO:0000259" key="7">
    <source>
        <dbReference type="Pfam" id="PF00828"/>
    </source>
</evidence>
<reference evidence="8 9" key="1">
    <citation type="submission" date="2018-08" db="EMBL/GenBank/DDBJ databases">
        <title>Draft genome sequence of Psychrilyobacter sp. strain SD5 isolated from Black Sea water.</title>
        <authorList>
            <person name="Yadav S."/>
            <person name="Villanueva L."/>
            <person name="Damste J.S.S."/>
        </authorList>
    </citation>
    <scope>NUCLEOTIDE SEQUENCE [LARGE SCALE GENOMIC DNA]</scope>
    <source>
        <strain evidence="8 9">SD5</strain>
    </source>
</reference>
<evidence type="ECO:0000256" key="1">
    <source>
        <dbReference type="ARBA" id="ARBA00007320"/>
    </source>
</evidence>
<proteinExistence type="inferred from homology"/>
<dbReference type="RefSeq" id="WP_114642226.1">
    <property type="nucleotide sequence ID" value="NZ_JAACIO010000012.1"/>
</dbReference>
<dbReference type="EMBL" id="QUAJ01000011">
    <property type="protein sequence ID" value="REI41244.1"/>
    <property type="molecule type" value="Genomic_DNA"/>
</dbReference>
<comment type="function">
    <text evidence="4">Binds to the 23S rRNA.</text>
</comment>
<accession>A0ABX9KGX5</accession>